<dbReference type="InterPro" id="IPR050865">
    <property type="entry name" value="BEACH_Domain"/>
</dbReference>
<evidence type="ECO:0000313" key="8">
    <source>
        <dbReference type="Proteomes" id="UP000001396"/>
    </source>
</evidence>
<dbReference type="SUPFAM" id="SSF50978">
    <property type="entry name" value="WD40 repeat-like"/>
    <property type="match status" value="1"/>
</dbReference>
<dbReference type="CDD" id="cd01201">
    <property type="entry name" value="PH_BEACH"/>
    <property type="match status" value="1"/>
</dbReference>
<proteinExistence type="predicted"/>
<dbReference type="SMART" id="SM00320">
    <property type="entry name" value="WD40"/>
    <property type="match status" value="7"/>
</dbReference>
<dbReference type="InterPro" id="IPR057496">
    <property type="entry name" value="FAN-like_PH"/>
</dbReference>
<keyword evidence="2" id="KW-0677">Repeat</keyword>
<dbReference type="OMA" id="QVYKRRY"/>
<dbReference type="InParanoid" id="D3BQI1"/>
<evidence type="ECO:0000259" key="5">
    <source>
        <dbReference type="PROSITE" id="PS50197"/>
    </source>
</evidence>
<dbReference type="Gene3D" id="1.10.1540.10">
    <property type="entry name" value="BEACH domain"/>
    <property type="match status" value="1"/>
</dbReference>
<dbReference type="PANTHER" id="PTHR13743">
    <property type="entry name" value="BEIGE/BEACH-RELATED"/>
    <property type="match status" value="1"/>
</dbReference>
<protein>
    <submittedName>
        <fullName evidence="7">BEACH domain-containing protein</fullName>
    </submittedName>
</protein>
<dbReference type="Gene3D" id="2.30.29.30">
    <property type="entry name" value="Pleckstrin-homology domain (PH domain)/Phosphotyrosine-binding domain (PTB)"/>
    <property type="match status" value="1"/>
</dbReference>
<evidence type="ECO:0000256" key="4">
    <source>
        <dbReference type="SAM" id="MobiDB-lite"/>
    </source>
</evidence>
<feature type="domain" description="BEACH" evidence="5">
    <location>
        <begin position="326"/>
        <end position="615"/>
    </location>
</feature>
<dbReference type="PROSITE" id="PS51783">
    <property type="entry name" value="PH_BEACH"/>
    <property type="match status" value="1"/>
</dbReference>
<dbReference type="FunFam" id="1.10.1540.10:FF:000001">
    <property type="entry name" value="neurobeachin isoform X1"/>
    <property type="match status" value="1"/>
</dbReference>
<dbReference type="SUPFAM" id="SSF81837">
    <property type="entry name" value="BEACH domain"/>
    <property type="match status" value="1"/>
</dbReference>
<dbReference type="STRING" id="670386.D3BQI1"/>
<keyword evidence="1 3" id="KW-0853">WD repeat</keyword>
<evidence type="ECO:0000256" key="3">
    <source>
        <dbReference type="PROSITE-ProRule" id="PRU00221"/>
    </source>
</evidence>
<dbReference type="Pfam" id="PF14844">
    <property type="entry name" value="PH_BEACH"/>
    <property type="match status" value="1"/>
</dbReference>
<feature type="domain" description="BEACH-type PH" evidence="6">
    <location>
        <begin position="227"/>
        <end position="322"/>
    </location>
</feature>
<dbReference type="PROSITE" id="PS50197">
    <property type="entry name" value="BEACH"/>
    <property type="match status" value="1"/>
</dbReference>
<dbReference type="InterPro" id="IPR036322">
    <property type="entry name" value="WD40_repeat_dom_sf"/>
</dbReference>
<gene>
    <name evidence="7" type="primary">lvsF</name>
    <name evidence="7" type="ORF">PPL_10166</name>
</gene>
<dbReference type="SUPFAM" id="SSF50729">
    <property type="entry name" value="PH domain-like"/>
    <property type="match status" value="1"/>
</dbReference>
<dbReference type="InterPro" id="IPR011993">
    <property type="entry name" value="PH-like_dom_sf"/>
</dbReference>
<evidence type="ECO:0000256" key="1">
    <source>
        <dbReference type="ARBA" id="ARBA00022574"/>
    </source>
</evidence>
<keyword evidence="8" id="KW-1185">Reference proteome</keyword>
<evidence type="ECO:0000313" key="7">
    <source>
        <dbReference type="EMBL" id="EFA76401.1"/>
    </source>
</evidence>
<dbReference type="PROSITE" id="PS50294">
    <property type="entry name" value="WD_REPEATS_REGION"/>
    <property type="match status" value="1"/>
</dbReference>
<dbReference type="Proteomes" id="UP000001396">
    <property type="component" value="Unassembled WGS sequence"/>
</dbReference>
<dbReference type="InterPro" id="IPR000409">
    <property type="entry name" value="BEACH_dom"/>
</dbReference>
<dbReference type="InterPro" id="IPR001680">
    <property type="entry name" value="WD40_rpt"/>
</dbReference>
<accession>D3BQI1</accession>
<dbReference type="CDD" id="cd06071">
    <property type="entry name" value="Beach"/>
    <property type="match status" value="1"/>
</dbReference>
<dbReference type="Pfam" id="PF00400">
    <property type="entry name" value="WD40"/>
    <property type="match status" value="5"/>
</dbReference>
<dbReference type="CDD" id="cd00200">
    <property type="entry name" value="WD40"/>
    <property type="match status" value="1"/>
</dbReference>
<dbReference type="GeneID" id="31365637"/>
<dbReference type="InterPro" id="IPR015943">
    <property type="entry name" value="WD40/YVTN_repeat-like_dom_sf"/>
</dbReference>
<sequence>MINISSKLKDLKMFTVNKPKFRFNLILMDEGEYYFDDYSASYYPPAETDEESFQKKVKGRILVCSNSIFFEPDDVKQPILKFPFKEVTNIDQLIYQLNVGAPSVIGGLGGSGGFSQQQQQQQRSTRSINLPTNTLASLARTEIFFIQTNQVVEMKENNVNAPYKFIKVTRANFRFSLNYVNLDAILMNMRDLLTYSKQDRQDHDRLIKSLIEERENRLQLDYSLLVDMNERNMLEMKCCKISPLVENPGRFLVTNSRIYFQPMNNIEAQRINHFNLDSIIKILKRRHSLREIGLEIFFDDESSLFFTFKNMQSRNQVYNLLNSECKNIPHNNEQKNYLLRWQNGILSNYEYLLYLNNLAGRTYNDLTQYPVFPWVISDYTSQTLDLANTAIYRDLSKPIGALNPTRLSMFQERYHQIPDPQPKFLYGTHYSAPAYVLYYLVRQAPEYMLRLQNGRFDSPNRMFHSLEETWNSVYNSTSDVKELIPEFYEPGDRGEFLLNRESLELGVRQDGKVLGDIILPPWASSPEQFIITMREALESEYVSQNLHNWIDLIFGFKQLGDESVKANNVFYHLTYEGSVDIESITDPFERQGLEAQINEFGQTPRQLFKTPHPQRLPLALRNHNLSASSTNAIIDQANLSFNVDDSGGFNSSGSTANSLAMSSNSNFSTSSNNSNYNSDNNIPALQRSMSGLSFNNSNNNSSNMNKSQSNSSTTLRSWGSIANLQLKNSFKNHKDKVTSLYLSENSDIIYSVSQDASLKIYSSKEKKQVRSLNLCELALSSCQLSGDEKHIVIGSWDNNIYIYSVDNGSIQETLCAHDDAISCLKLNNDVLVSGSWDSTIKVWKVMPSSVGINIGNIPIADFIESESEIRSVDISPNGLMCIAGSEDGTLFTYDLRSLSLISKQRIYSDAISCVKFTPDGLRIIASSTDGSIKMIGIEGSEIFNGSIDDQINCFDTDGISMVVGCENGLRLWSLSSGNEIKDLSSVNSDSVQSINVSFNSNGKVTLLTGAGSGTIHLWETN</sequence>
<feature type="region of interest" description="Disordered" evidence="4">
    <location>
        <begin position="689"/>
        <end position="712"/>
    </location>
</feature>
<dbReference type="EMBL" id="ADBJ01000047">
    <property type="protein sequence ID" value="EFA76401.1"/>
    <property type="molecule type" value="Genomic_DNA"/>
</dbReference>
<evidence type="ECO:0000259" key="6">
    <source>
        <dbReference type="PROSITE" id="PS51783"/>
    </source>
</evidence>
<dbReference type="AlphaFoldDB" id="D3BQI1"/>
<feature type="repeat" description="WD" evidence="3">
    <location>
        <begin position="814"/>
        <end position="845"/>
    </location>
</feature>
<dbReference type="SMART" id="SM01026">
    <property type="entry name" value="Beach"/>
    <property type="match status" value="1"/>
</dbReference>
<dbReference type="InterPro" id="IPR036372">
    <property type="entry name" value="BEACH_dom_sf"/>
</dbReference>
<comment type="caution">
    <text evidence="7">The sequence shown here is derived from an EMBL/GenBank/DDBJ whole genome shotgun (WGS) entry which is preliminary data.</text>
</comment>
<feature type="repeat" description="WD" evidence="3">
    <location>
        <begin position="862"/>
        <end position="903"/>
    </location>
</feature>
<dbReference type="PROSITE" id="PS50082">
    <property type="entry name" value="WD_REPEATS_2"/>
    <property type="match status" value="3"/>
</dbReference>
<dbReference type="FunCoup" id="D3BQI1">
    <property type="interactions" value="150"/>
</dbReference>
<organism evidence="7 8">
    <name type="scientific">Heterostelium pallidum (strain ATCC 26659 / Pp 5 / PN500)</name>
    <name type="common">Cellular slime mold</name>
    <name type="synonym">Polysphondylium pallidum</name>
    <dbReference type="NCBI Taxonomy" id="670386"/>
    <lineage>
        <taxon>Eukaryota</taxon>
        <taxon>Amoebozoa</taxon>
        <taxon>Evosea</taxon>
        <taxon>Eumycetozoa</taxon>
        <taxon>Dictyostelia</taxon>
        <taxon>Acytosteliales</taxon>
        <taxon>Acytosteliaceae</taxon>
        <taxon>Heterostelium</taxon>
    </lineage>
</organism>
<evidence type="ECO:0000256" key="2">
    <source>
        <dbReference type="ARBA" id="ARBA00022737"/>
    </source>
</evidence>
<reference evidence="7 8" key="1">
    <citation type="journal article" date="2011" name="Genome Res.">
        <title>Phylogeny-wide analysis of social amoeba genomes highlights ancient origins for complex intercellular communication.</title>
        <authorList>
            <person name="Heidel A.J."/>
            <person name="Lawal H.M."/>
            <person name="Felder M."/>
            <person name="Schilde C."/>
            <person name="Helps N.R."/>
            <person name="Tunggal B."/>
            <person name="Rivero F."/>
            <person name="John U."/>
            <person name="Schleicher M."/>
            <person name="Eichinger L."/>
            <person name="Platzer M."/>
            <person name="Noegel A.A."/>
            <person name="Schaap P."/>
            <person name="Gloeckner G."/>
        </authorList>
    </citation>
    <scope>NUCLEOTIDE SEQUENCE [LARGE SCALE GENOMIC DNA]</scope>
    <source>
        <strain evidence="8">ATCC 26659 / Pp 5 / PN500</strain>
    </source>
</reference>
<feature type="repeat" description="WD" evidence="3">
    <location>
        <begin position="730"/>
        <end position="771"/>
    </location>
</feature>
<dbReference type="Pfam" id="PF25400">
    <property type="entry name" value="PH_FAN"/>
    <property type="match status" value="1"/>
</dbReference>
<dbReference type="Gene3D" id="2.130.10.10">
    <property type="entry name" value="YVTN repeat-like/Quinoprotein amine dehydrogenase"/>
    <property type="match status" value="2"/>
</dbReference>
<dbReference type="PANTHER" id="PTHR13743:SF123">
    <property type="entry name" value="PROTEIN FAN"/>
    <property type="match status" value="1"/>
</dbReference>
<name>D3BQI1_HETP5</name>
<dbReference type="RefSeq" id="XP_020428533.1">
    <property type="nucleotide sequence ID" value="XM_020580948.1"/>
</dbReference>
<dbReference type="Pfam" id="PF02138">
    <property type="entry name" value="Beach"/>
    <property type="match status" value="1"/>
</dbReference>
<dbReference type="InterPro" id="IPR023362">
    <property type="entry name" value="PH-BEACH_dom"/>
</dbReference>